<dbReference type="Pfam" id="PF09722">
    <property type="entry name" value="Xre_MbcA_ParS_C"/>
    <property type="match status" value="1"/>
</dbReference>
<keyword evidence="3" id="KW-1185">Reference proteome</keyword>
<dbReference type="RefSeq" id="WP_201687390.1">
    <property type="nucleotide sequence ID" value="NZ_JAEQND010000002.1"/>
</dbReference>
<name>A0ABS1JIU0_9BURK</name>
<proteinExistence type="predicted"/>
<feature type="domain" description="Antitoxin Xre/MbcA/ParS-like toxin-binding" evidence="1">
    <location>
        <begin position="75"/>
        <end position="123"/>
    </location>
</feature>
<evidence type="ECO:0000313" key="3">
    <source>
        <dbReference type="Proteomes" id="UP000622707"/>
    </source>
</evidence>
<comment type="caution">
    <text evidence="2">The sequence shown here is derived from an EMBL/GenBank/DDBJ whole genome shotgun (WGS) entry which is preliminary data.</text>
</comment>
<accession>A0ABS1JIU0</accession>
<organism evidence="2 3">
    <name type="scientific">Ramlibacter alkalitolerans</name>
    <dbReference type="NCBI Taxonomy" id="2039631"/>
    <lineage>
        <taxon>Bacteria</taxon>
        <taxon>Pseudomonadati</taxon>
        <taxon>Pseudomonadota</taxon>
        <taxon>Betaproteobacteria</taxon>
        <taxon>Burkholderiales</taxon>
        <taxon>Comamonadaceae</taxon>
        <taxon>Ramlibacter</taxon>
    </lineage>
</organism>
<dbReference type="EMBL" id="JAEQND010000002">
    <property type="protein sequence ID" value="MBL0424143.1"/>
    <property type="molecule type" value="Genomic_DNA"/>
</dbReference>
<sequence length="126" mass="13475">MEKAAAMRDPAAAGAVLTKALVRAGEFLALPNVVVARAVGVSESHMSRMASGKAQLEIGTKPAELAALVIRVYRSLDALVGNDDAQRRKWMASFNRAFNEAPKEAIQKVEGLARVVQYLDGARALI</sequence>
<evidence type="ECO:0000259" key="1">
    <source>
        <dbReference type="Pfam" id="PF09722"/>
    </source>
</evidence>
<dbReference type="InterPro" id="IPR024467">
    <property type="entry name" value="Xre/MbcA/ParS-like_toxin-bd"/>
</dbReference>
<gene>
    <name evidence="2" type="ORF">JI746_03400</name>
</gene>
<protein>
    <submittedName>
        <fullName evidence="2">DUF2384 domain-containing protein</fullName>
    </submittedName>
</protein>
<dbReference type="Proteomes" id="UP000622707">
    <property type="component" value="Unassembled WGS sequence"/>
</dbReference>
<reference evidence="2 3" key="1">
    <citation type="journal article" date="2017" name="Int. J. Syst. Evol. Microbiol.">
        <title>Ramlibacter alkalitolerans sp. nov., alkali-tolerant bacterium isolated from soil of ginseng.</title>
        <authorList>
            <person name="Lee D.H."/>
            <person name="Cha C.J."/>
        </authorList>
    </citation>
    <scope>NUCLEOTIDE SEQUENCE [LARGE SCALE GENOMIC DNA]</scope>
    <source>
        <strain evidence="2 3">KACC 19305</strain>
    </source>
</reference>
<evidence type="ECO:0000313" key="2">
    <source>
        <dbReference type="EMBL" id="MBL0424143.1"/>
    </source>
</evidence>